<gene>
    <name evidence="10" type="ORF">NCTC11544_04445</name>
</gene>
<dbReference type="Pfam" id="PF25539">
    <property type="entry name" value="Bestrophin_2"/>
    <property type="match status" value="1"/>
</dbReference>
<comment type="subcellular location">
    <subcellularLocation>
        <location evidence="1">Cell membrane</location>
        <topology evidence="1">Multi-pass membrane protein</topology>
    </subcellularLocation>
</comment>
<keyword evidence="7 9" id="KW-0472">Membrane</keyword>
<dbReference type="RefSeq" id="WP_012145848.1">
    <property type="nucleotide sequence ID" value="NZ_CAMIRW010000009.1"/>
</dbReference>
<keyword evidence="4 9" id="KW-0812">Transmembrane</keyword>
<dbReference type="GO" id="GO:0005254">
    <property type="term" value="F:chloride channel activity"/>
    <property type="evidence" value="ECO:0007669"/>
    <property type="project" value="InterPro"/>
</dbReference>
<evidence type="ECO:0000256" key="9">
    <source>
        <dbReference type="SAM" id="Phobius"/>
    </source>
</evidence>
<keyword evidence="6" id="KW-0406">Ion transport</keyword>
<dbReference type="GO" id="GO:0005886">
    <property type="term" value="C:plasma membrane"/>
    <property type="evidence" value="ECO:0007669"/>
    <property type="project" value="UniProtKB-SubCell"/>
</dbReference>
<dbReference type="Proteomes" id="UP000255529">
    <property type="component" value="Unassembled WGS sequence"/>
</dbReference>
<dbReference type="EMBL" id="UGYN01000002">
    <property type="protein sequence ID" value="SUI83175.1"/>
    <property type="molecule type" value="Genomic_DNA"/>
</dbReference>
<organism evidence="10 11">
    <name type="scientific">Serratia quinivorans</name>
    <dbReference type="NCBI Taxonomy" id="137545"/>
    <lineage>
        <taxon>Bacteria</taxon>
        <taxon>Pseudomonadati</taxon>
        <taxon>Pseudomonadota</taxon>
        <taxon>Gammaproteobacteria</taxon>
        <taxon>Enterobacterales</taxon>
        <taxon>Yersiniaceae</taxon>
        <taxon>Serratia</taxon>
    </lineage>
</organism>
<dbReference type="PANTHER" id="PTHR33281">
    <property type="entry name" value="UPF0187 PROTEIN YNEE"/>
    <property type="match status" value="1"/>
</dbReference>
<keyword evidence="2" id="KW-0813">Transport</keyword>
<keyword evidence="3" id="KW-1003">Cell membrane</keyword>
<evidence type="ECO:0000256" key="8">
    <source>
        <dbReference type="ARBA" id="ARBA00034708"/>
    </source>
</evidence>
<dbReference type="PANTHER" id="PTHR33281:SF19">
    <property type="entry name" value="VOLTAGE-DEPENDENT ANION CHANNEL-FORMING PROTEIN YNEE"/>
    <property type="match status" value="1"/>
</dbReference>
<proteinExistence type="inferred from homology"/>
<dbReference type="GeneID" id="74951476"/>
<feature type="transmembrane region" description="Helical" evidence="9">
    <location>
        <begin position="20"/>
        <end position="45"/>
    </location>
</feature>
<name>A0A2X2GZE2_9GAMM</name>
<evidence type="ECO:0000256" key="5">
    <source>
        <dbReference type="ARBA" id="ARBA00022989"/>
    </source>
</evidence>
<comment type="similarity">
    <text evidence="8">Belongs to the anion channel-forming bestrophin (TC 1.A.46) family.</text>
</comment>
<reference evidence="10 11" key="1">
    <citation type="submission" date="2018-06" db="EMBL/GenBank/DDBJ databases">
        <authorList>
            <consortium name="Pathogen Informatics"/>
            <person name="Doyle S."/>
        </authorList>
    </citation>
    <scope>NUCLEOTIDE SEQUENCE [LARGE SCALE GENOMIC DNA]</scope>
    <source>
        <strain evidence="10 11">NCTC11544</strain>
    </source>
</reference>
<accession>A0A2X2GZE2</accession>
<evidence type="ECO:0000313" key="11">
    <source>
        <dbReference type="Proteomes" id="UP000255529"/>
    </source>
</evidence>
<evidence type="ECO:0000256" key="6">
    <source>
        <dbReference type="ARBA" id="ARBA00023065"/>
    </source>
</evidence>
<dbReference type="InterPro" id="IPR044669">
    <property type="entry name" value="YneE/VCCN1/2-like"/>
</dbReference>
<feature type="transmembrane region" description="Helical" evidence="9">
    <location>
        <begin position="209"/>
        <end position="230"/>
    </location>
</feature>
<dbReference type="AlphaFoldDB" id="A0A2X2GZE2"/>
<evidence type="ECO:0000256" key="7">
    <source>
        <dbReference type="ARBA" id="ARBA00023136"/>
    </source>
</evidence>
<protein>
    <submittedName>
        <fullName evidence="10">Predicted membrane protein</fullName>
    </submittedName>
</protein>
<evidence type="ECO:0000256" key="2">
    <source>
        <dbReference type="ARBA" id="ARBA00022448"/>
    </source>
</evidence>
<evidence type="ECO:0000256" key="1">
    <source>
        <dbReference type="ARBA" id="ARBA00004651"/>
    </source>
</evidence>
<feature type="transmembrane region" description="Helical" evidence="9">
    <location>
        <begin position="51"/>
        <end position="70"/>
    </location>
</feature>
<keyword evidence="5 9" id="KW-1133">Transmembrane helix</keyword>
<evidence type="ECO:0000256" key="4">
    <source>
        <dbReference type="ARBA" id="ARBA00022692"/>
    </source>
</evidence>
<evidence type="ECO:0000256" key="3">
    <source>
        <dbReference type="ARBA" id="ARBA00022475"/>
    </source>
</evidence>
<evidence type="ECO:0000313" key="10">
    <source>
        <dbReference type="EMBL" id="SUI83175.1"/>
    </source>
</evidence>
<sequence>MIVRPQQHWFRRLFVWHGSVLSKILFRLSLNVAMSIVAVLCFQWYEHLGVKLTLAPFSLLGVAIAIFLGFRNSVSYARFTEARLLWGGLLIVQRSLLRQIKSLLPQQDQAAREFAALLMAFSYCLKHQLRGSDSSEDLQRLLPNADLLAIKNSASPCNRLLLMMGQWLGEKRQSAQLSDVLFHSIDQNLNRLSEILGGCERIANTPIPFAYSLIVHRTVYLFCTLLPFALVPDLHYMTPLVSVFISYTFISLDSLAEELEDPFGTAANDLPLNAMCNAIEINLREMNDETDLPAATQPDSRYQLS</sequence>